<protein>
    <submittedName>
        <fullName evidence="1">Uncharacterized protein</fullName>
    </submittedName>
</protein>
<dbReference type="EMBL" id="CAJNOU010002667">
    <property type="protein sequence ID" value="CAF1339827.1"/>
    <property type="molecule type" value="Genomic_DNA"/>
</dbReference>
<evidence type="ECO:0000313" key="2">
    <source>
        <dbReference type="EMBL" id="CAF3765359.1"/>
    </source>
</evidence>
<accession>A0A815GL58</accession>
<organism evidence="1 3">
    <name type="scientific">Rotaria sordida</name>
    <dbReference type="NCBI Taxonomy" id="392033"/>
    <lineage>
        <taxon>Eukaryota</taxon>
        <taxon>Metazoa</taxon>
        <taxon>Spiralia</taxon>
        <taxon>Gnathifera</taxon>
        <taxon>Rotifera</taxon>
        <taxon>Eurotatoria</taxon>
        <taxon>Bdelloidea</taxon>
        <taxon>Philodinida</taxon>
        <taxon>Philodinidae</taxon>
        <taxon>Rotaria</taxon>
    </lineage>
</organism>
<dbReference type="Proteomes" id="UP000663889">
    <property type="component" value="Unassembled WGS sequence"/>
</dbReference>
<reference evidence="1" key="1">
    <citation type="submission" date="2021-02" db="EMBL/GenBank/DDBJ databases">
        <authorList>
            <person name="Nowell W R."/>
        </authorList>
    </citation>
    <scope>NUCLEOTIDE SEQUENCE</scope>
</reference>
<gene>
    <name evidence="2" type="ORF">OTI717_LOCUS16350</name>
    <name evidence="1" type="ORF">SEV965_LOCUS28283</name>
</gene>
<dbReference type="Proteomes" id="UP000663823">
    <property type="component" value="Unassembled WGS sequence"/>
</dbReference>
<sequence>MEYENFSRHLRKKYYTRVHIAEQIIDQLKYNNQQQISMTSVHNKNMIKAQQEISYLNKFEYNKQNSNENNKQLEPYFNECLLAAERIKNNRRSDRDRQICYENFILAQKLERIKTQSGQNARINLEKDYQNHCRLLISKANCSPNTNKLINKRFTTKQFLLSNEKG</sequence>
<proteinExistence type="predicted"/>
<comment type="caution">
    <text evidence="1">The sequence shown here is derived from an EMBL/GenBank/DDBJ whole genome shotgun (WGS) entry which is preliminary data.</text>
</comment>
<name>A0A815GL58_9BILA</name>
<dbReference type="EMBL" id="CAJOAX010002029">
    <property type="protein sequence ID" value="CAF3765359.1"/>
    <property type="molecule type" value="Genomic_DNA"/>
</dbReference>
<evidence type="ECO:0000313" key="3">
    <source>
        <dbReference type="Proteomes" id="UP000663889"/>
    </source>
</evidence>
<evidence type="ECO:0000313" key="1">
    <source>
        <dbReference type="EMBL" id="CAF1339827.1"/>
    </source>
</evidence>
<dbReference type="AlphaFoldDB" id="A0A815GL58"/>